<name>A0A2K8MM40_9SPHN</name>
<reference evidence="7 8" key="1">
    <citation type="submission" date="2017-11" db="EMBL/GenBank/DDBJ databases">
        <title>Complete genome sequence of Sphingomonas sp. Strain Cra20, a psychrotolerant potential plant growth promoting rhizobacteria.</title>
        <authorList>
            <person name="Luo Y."/>
        </authorList>
    </citation>
    <scope>NUCLEOTIDE SEQUENCE [LARGE SCALE GENOMIC DNA]</scope>
    <source>
        <strain evidence="7 8">Cra20</strain>
    </source>
</reference>
<comment type="subunit">
    <text evidence="2 5">Part of the 50S ribosomal subunit.</text>
</comment>
<dbReference type="SUPFAM" id="SSF55129">
    <property type="entry name" value="Ribosomal protein L30p/L7e"/>
    <property type="match status" value="1"/>
</dbReference>
<dbReference type="Proteomes" id="UP000229081">
    <property type="component" value="Chromosome"/>
</dbReference>
<dbReference type="Pfam" id="PF00327">
    <property type="entry name" value="Ribosomal_L30"/>
    <property type="match status" value="1"/>
</dbReference>
<evidence type="ECO:0000256" key="1">
    <source>
        <dbReference type="ARBA" id="ARBA00007594"/>
    </source>
</evidence>
<dbReference type="KEGG" id="sphc:CVN68_20750"/>
<dbReference type="NCBIfam" id="TIGR01308">
    <property type="entry name" value="rpmD_bact"/>
    <property type="match status" value="1"/>
</dbReference>
<keyword evidence="8" id="KW-1185">Reference proteome</keyword>
<evidence type="ECO:0000256" key="4">
    <source>
        <dbReference type="ARBA" id="ARBA00023274"/>
    </source>
</evidence>
<dbReference type="EMBL" id="CP024923">
    <property type="protein sequence ID" value="ATY34084.1"/>
    <property type="molecule type" value="Genomic_DNA"/>
</dbReference>
<accession>A0A2K8MM40</accession>
<dbReference type="AlphaFoldDB" id="A0A2K8MM40"/>
<dbReference type="GO" id="GO:0006412">
    <property type="term" value="P:translation"/>
    <property type="evidence" value="ECO:0007669"/>
    <property type="project" value="UniProtKB-UniRule"/>
</dbReference>
<dbReference type="GO" id="GO:0015934">
    <property type="term" value="C:large ribosomal subunit"/>
    <property type="evidence" value="ECO:0007669"/>
    <property type="project" value="InterPro"/>
</dbReference>
<evidence type="ECO:0000256" key="5">
    <source>
        <dbReference type="HAMAP-Rule" id="MF_01371"/>
    </source>
</evidence>
<keyword evidence="4 5" id="KW-0687">Ribonucleoprotein</keyword>
<dbReference type="RefSeq" id="WP_100283875.1">
    <property type="nucleotide sequence ID" value="NZ_CP024923.1"/>
</dbReference>
<proteinExistence type="inferred from homology"/>
<dbReference type="PIRSF" id="PIRSF002211">
    <property type="entry name" value="Ribosomal_L30_bac-type"/>
    <property type="match status" value="1"/>
</dbReference>
<dbReference type="CDD" id="cd01658">
    <property type="entry name" value="Ribosomal_L30"/>
    <property type="match status" value="1"/>
</dbReference>
<organism evidence="7 8">
    <name type="scientific">Sphingomonas psychrotolerans</name>
    <dbReference type="NCBI Taxonomy" id="1327635"/>
    <lineage>
        <taxon>Bacteria</taxon>
        <taxon>Pseudomonadati</taxon>
        <taxon>Pseudomonadota</taxon>
        <taxon>Alphaproteobacteria</taxon>
        <taxon>Sphingomonadales</taxon>
        <taxon>Sphingomonadaceae</taxon>
        <taxon>Sphingomonas</taxon>
    </lineage>
</organism>
<dbReference type="GO" id="GO:0003735">
    <property type="term" value="F:structural constituent of ribosome"/>
    <property type="evidence" value="ECO:0007669"/>
    <property type="project" value="InterPro"/>
</dbReference>
<dbReference type="OrthoDB" id="9812790at2"/>
<evidence type="ECO:0000313" key="7">
    <source>
        <dbReference type="EMBL" id="ATY34084.1"/>
    </source>
</evidence>
<dbReference type="Gene3D" id="3.30.1390.20">
    <property type="entry name" value="Ribosomal protein L30, ferredoxin-like fold domain"/>
    <property type="match status" value="1"/>
</dbReference>
<sequence length="59" mass="6598">MATIKIKQTGSPIRRTGDQRATLIGLGLNKMHRVSELQDSPEVRGMIRKVQHMVEVVEG</sequence>
<feature type="domain" description="Large ribosomal subunit protein uL30-like ferredoxin-like fold" evidence="6">
    <location>
        <begin position="4"/>
        <end position="54"/>
    </location>
</feature>
<comment type="similarity">
    <text evidence="1 5">Belongs to the universal ribosomal protein uL30 family.</text>
</comment>
<evidence type="ECO:0000256" key="3">
    <source>
        <dbReference type="ARBA" id="ARBA00022980"/>
    </source>
</evidence>
<dbReference type="InterPro" id="IPR036919">
    <property type="entry name" value="Ribo_uL30_ferredoxin-like_sf"/>
</dbReference>
<evidence type="ECO:0000313" key="8">
    <source>
        <dbReference type="Proteomes" id="UP000229081"/>
    </source>
</evidence>
<dbReference type="HAMAP" id="MF_01371_B">
    <property type="entry name" value="Ribosomal_uL30_B"/>
    <property type="match status" value="1"/>
</dbReference>
<keyword evidence="3 5" id="KW-0689">Ribosomal protein</keyword>
<evidence type="ECO:0000256" key="2">
    <source>
        <dbReference type="ARBA" id="ARBA00011838"/>
    </source>
</evidence>
<dbReference type="InterPro" id="IPR005996">
    <property type="entry name" value="Ribosomal_uL30_bac-type"/>
</dbReference>
<protein>
    <recommendedName>
        <fullName evidence="5">Large ribosomal subunit protein uL30</fullName>
    </recommendedName>
</protein>
<gene>
    <name evidence="5" type="primary">rpmD</name>
    <name evidence="7" type="ORF">CVN68_20750</name>
</gene>
<evidence type="ECO:0000259" key="6">
    <source>
        <dbReference type="Pfam" id="PF00327"/>
    </source>
</evidence>
<dbReference type="InterPro" id="IPR016082">
    <property type="entry name" value="Ribosomal_uL30_ferredoxin-like"/>
</dbReference>